<feature type="transmembrane region" description="Helical" evidence="1">
    <location>
        <begin position="80"/>
        <end position="105"/>
    </location>
</feature>
<evidence type="ECO:0000313" key="3">
    <source>
        <dbReference type="Proteomes" id="UP000730482"/>
    </source>
</evidence>
<keyword evidence="1" id="KW-0812">Transmembrane</keyword>
<dbReference type="RefSeq" id="WP_212020544.1">
    <property type="nucleotide sequence ID" value="NZ_JAAFYZ010000279.1"/>
</dbReference>
<gene>
    <name evidence="2" type="ORF">KGQ19_43360</name>
</gene>
<proteinExistence type="predicted"/>
<evidence type="ECO:0000313" key="2">
    <source>
        <dbReference type="EMBL" id="MBS2553713.1"/>
    </source>
</evidence>
<sequence length="166" mass="17792">MTDFARVALLDLRSVAPYRRQIVLTPLLVVAIMFNRPEVVVPGLILLCASTTAGFPFMVSDRADLETLYAVLPLTRRSLLVGHYLWALAIFAVTVGVGTPVALVLAQEQHIVAATRTHMHFTPNATLLTLVAVGGVALLGVSVTATTAIDPHRARRRGAEPAPSFS</sequence>
<accession>A0ABS5L5V0</accession>
<reference evidence="2 3" key="1">
    <citation type="submission" date="2020-02" db="EMBL/GenBank/DDBJ databases">
        <title>Acidophilic actinobacteria isolated from forest soil.</title>
        <authorList>
            <person name="Golinska P."/>
        </authorList>
    </citation>
    <scope>NUCLEOTIDE SEQUENCE [LARGE SCALE GENOMIC DNA]</scope>
    <source>
        <strain evidence="2 3">NL8</strain>
    </source>
</reference>
<protein>
    <submittedName>
        <fullName evidence="2">Uncharacterized protein</fullName>
    </submittedName>
</protein>
<keyword evidence="1" id="KW-1133">Transmembrane helix</keyword>
<feature type="transmembrane region" description="Helical" evidence="1">
    <location>
        <begin position="39"/>
        <end position="59"/>
    </location>
</feature>
<feature type="transmembrane region" description="Helical" evidence="1">
    <location>
        <begin position="125"/>
        <end position="149"/>
    </location>
</feature>
<dbReference type="EMBL" id="JAAFYZ010000279">
    <property type="protein sequence ID" value="MBS2553713.1"/>
    <property type="molecule type" value="Genomic_DNA"/>
</dbReference>
<evidence type="ECO:0000256" key="1">
    <source>
        <dbReference type="SAM" id="Phobius"/>
    </source>
</evidence>
<organism evidence="2 3">
    <name type="scientific">Catenulispora pinistramenti</name>
    <dbReference type="NCBI Taxonomy" id="2705254"/>
    <lineage>
        <taxon>Bacteria</taxon>
        <taxon>Bacillati</taxon>
        <taxon>Actinomycetota</taxon>
        <taxon>Actinomycetes</taxon>
        <taxon>Catenulisporales</taxon>
        <taxon>Catenulisporaceae</taxon>
        <taxon>Catenulispora</taxon>
    </lineage>
</organism>
<dbReference type="Proteomes" id="UP000730482">
    <property type="component" value="Unassembled WGS sequence"/>
</dbReference>
<comment type="caution">
    <text evidence="2">The sequence shown here is derived from an EMBL/GenBank/DDBJ whole genome shotgun (WGS) entry which is preliminary data.</text>
</comment>
<keyword evidence="1" id="KW-0472">Membrane</keyword>
<keyword evidence="3" id="KW-1185">Reference proteome</keyword>
<name>A0ABS5L5V0_9ACTN</name>